<dbReference type="EMBL" id="JAFCLK010000018">
    <property type="protein sequence ID" value="MBR1138033.1"/>
    <property type="molecule type" value="Genomic_DNA"/>
</dbReference>
<protein>
    <submittedName>
        <fullName evidence="2">Uncharacterized protein</fullName>
    </submittedName>
</protein>
<keyword evidence="3" id="KW-1185">Reference proteome</keyword>
<organism evidence="2 3">
    <name type="scientific">Bradyrhizobium denitrificans</name>
    <dbReference type="NCBI Taxonomy" id="2734912"/>
    <lineage>
        <taxon>Bacteria</taxon>
        <taxon>Pseudomonadati</taxon>
        <taxon>Pseudomonadota</taxon>
        <taxon>Alphaproteobacteria</taxon>
        <taxon>Hyphomicrobiales</taxon>
        <taxon>Nitrobacteraceae</taxon>
        <taxon>Bradyrhizobium</taxon>
    </lineage>
</organism>
<proteinExistence type="predicted"/>
<dbReference type="InterPro" id="IPR048532">
    <property type="entry name" value="ea8_5-like_sf"/>
</dbReference>
<reference evidence="3" key="1">
    <citation type="journal article" date="2021" name="ISME J.">
        <title>Evolutionary origin and ecological implication of a unique nif island in free-living Bradyrhizobium lineages.</title>
        <authorList>
            <person name="Tao J."/>
        </authorList>
    </citation>
    <scope>NUCLEOTIDE SEQUENCE [LARGE SCALE GENOMIC DNA]</scope>
    <source>
        <strain evidence="3">SZCCT0094</strain>
    </source>
</reference>
<gene>
    <name evidence="2" type="ORF">JQ619_19870</name>
</gene>
<evidence type="ECO:0000256" key="1">
    <source>
        <dbReference type="SAM" id="MobiDB-lite"/>
    </source>
</evidence>
<comment type="caution">
    <text evidence="2">The sequence shown here is derived from an EMBL/GenBank/DDBJ whole genome shotgun (WGS) entry which is preliminary data.</text>
</comment>
<dbReference type="Gene3D" id="1.10.10.1920">
    <property type="match status" value="1"/>
</dbReference>
<name>A0ABS5G9M3_9BRAD</name>
<evidence type="ECO:0000313" key="3">
    <source>
        <dbReference type="Proteomes" id="UP001314635"/>
    </source>
</evidence>
<dbReference type="RefSeq" id="WP_172239182.1">
    <property type="nucleotide sequence ID" value="NZ_JABFDP010000021.1"/>
</dbReference>
<feature type="region of interest" description="Disordered" evidence="1">
    <location>
        <begin position="80"/>
        <end position="102"/>
    </location>
</feature>
<accession>A0ABS5G9M3</accession>
<sequence length="102" mass="10742">MPTTMTRRAASDSLARWAIATLREAGAIVACEAHGWIRERGDPHALARALGAARDDPPRGVGSSEAVAAIEDVLGGIGDTCPDCSQPGELEELPRQDLPQIK</sequence>
<evidence type="ECO:0000313" key="2">
    <source>
        <dbReference type="EMBL" id="MBR1138033.1"/>
    </source>
</evidence>
<dbReference type="Proteomes" id="UP001314635">
    <property type="component" value="Unassembled WGS sequence"/>
</dbReference>